<dbReference type="RefSeq" id="WP_188662804.1">
    <property type="nucleotide sequence ID" value="NZ_BMKC01000001.1"/>
</dbReference>
<dbReference type="Proteomes" id="UP000623419">
    <property type="component" value="Unassembled WGS sequence"/>
</dbReference>
<dbReference type="PROSITE" id="PS51257">
    <property type="entry name" value="PROKAR_LIPOPROTEIN"/>
    <property type="match status" value="1"/>
</dbReference>
<organism evidence="3 4">
    <name type="scientific">Arenimonas soli</name>
    <dbReference type="NCBI Taxonomy" id="2269504"/>
    <lineage>
        <taxon>Bacteria</taxon>
        <taxon>Pseudomonadati</taxon>
        <taxon>Pseudomonadota</taxon>
        <taxon>Gammaproteobacteria</taxon>
        <taxon>Lysobacterales</taxon>
        <taxon>Lysobacteraceae</taxon>
        <taxon>Arenimonas</taxon>
    </lineage>
</organism>
<reference evidence="4" key="1">
    <citation type="journal article" date="2019" name="Int. J. Syst. Evol. Microbiol.">
        <title>The Global Catalogue of Microorganisms (GCM) 10K type strain sequencing project: providing services to taxonomists for standard genome sequencing and annotation.</title>
        <authorList>
            <consortium name="The Broad Institute Genomics Platform"/>
            <consortium name="The Broad Institute Genome Sequencing Center for Infectious Disease"/>
            <person name="Wu L."/>
            <person name="Ma J."/>
        </authorList>
    </citation>
    <scope>NUCLEOTIDE SEQUENCE [LARGE SCALE GENOMIC DNA]</scope>
    <source>
        <strain evidence="4">CGMCC 1.15905</strain>
    </source>
</reference>
<dbReference type="InterPro" id="IPR027843">
    <property type="entry name" value="DUF4440"/>
</dbReference>
<evidence type="ECO:0000313" key="4">
    <source>
        <dbReference type="Proteomes" id="UP000623419"/>
    </source>
</evidence>
<gene>
    <name evidence="3" type="ORF">GCM10011521_15610</name>
</gene>
<evidence type="ECO:0000256" key="1">
    <source>
        <dbReference type="SAM" id="SignalP"/>
    </source>
</evidence>
<dbReference type="SUPFAM" id="SSF54427">
    <property type="entry name" value="NTF2-like"/>
    <property type="match status" value="1"/>
</dbReference>
<sequence length="153" mass="16612">MRTPFLLALMMAMAGCASQPSPRTTPVDLDALVREVTAAETAFAGSMADRDIEAFASFIAEDAIFQPGPDSLRGKAAILAAWGKYFEGEQAPFSWRPETVVVLDGGQLAQTKGPVLDPDGKPIMEFRSTWRRDPDGRWKVVFDDGTCLCGKRG</sequence>
<evidence type="ECO:0000259" key="2">
    <source>
        <dbReference type="Pfam" id="PF14534"/>
    </source>
</evidence>
<dbReference type="Pfam" id="PF14534">
    <property type="entry name" value="DUF4440"/>
    <property type="match status" value="1"/>
</dbReference>
<dbReference type="Gene3D" id="3.10.450.50">
    <property type="match status" value="1"/>
</dbReference>
<feature type="signal peptide" evidence="1">
    <location>
        <begin position="1"/>
        <end position="17"/>
    </location>
</feature>
<evidence type="ECO:0000313" key="3">
    <source>
        <dbReference type="EMBL" id="GGA78122.1"/>
    </source>
</evidence>
<name>A0ABQ1HHL4_9GAMM</name>
<feature type="chain" id="PRO_5046421198" description="DUF4440 domain-containing protein" evidence="1">
    <location>
        <begin position="18"/>
        <end position="153"/>
    </location>
</feature>
<keyword evidence="1" id="KW-0732">Signal</keyword>
<accession>A0ABQ1HHL4</accession>
<dbReference type="EMBL" id="BMKC01000001">
    <property type="protein sequence ID" value="GGA78122.1"/>
    <property type="molecule type" value="Genomic_DNA"/>
</dbReference>
<feature type="domain" description="DUF4440" evidence="2">
    <location>
        <begin position="36"/>
        <end position="140"/>
    </location>
</feature>
<proteinExistence type="predicted"/>
<protein>
    <recommendedName>
        <fullName evidence="2">DUF4440 domain-containing protein</fullName>
    </recommendedName>
</protein>
<keyword evidence="4" id="KW-1185">Reference proteome</keyword>
<dbReference type="InterPro" id="IPR032710">
    <property type="entry name" value="NTF2-like_dom_sf"/>
</dbReference>
<comment type="caution">
    <text evidence="3">The sequence shown here is derived from an EMBL/GenBank/DDBJ whole genome shotgun (WGS) entry which is preliminary data.</text>
</comment>